<dbReference type="OrthoDB" id="1431934at2759"/>
<feature type="domain" description="RING-type" evidence="12">
    <location>
        <begin position="898"/>
        <end position="1092"/>
    </location>
</feature>
<feature type="region of interest" description="Disordered" evidence="10">
    <location>
        <begin position="135"/>
        <end position="174"/>
    </location>
</feature>
<organism evidence="14">
    <name type="scientific">Naegleria gruberi</name>
    <name type="common">Amoeba</name>
    <dbReference type="NCBI Taxonomy" id="5762"/>
    <lineage>
        <taxon>Eukaryota</taxon>
        <taxon>Discoba</taxon>
        <taxon>Heterolobosea</taxon>
        <taxon>Tetramitia</taxon>
        <taxon>Eutetramitia</taxon>
        <taxon>Vahlkampfiidae</taxon>
        <taxon>Naegleria</taxon>
    </lineage>
</organism>
<dbReference type="InterPro" id="IPR035979">
    <property type="entry name" value="RBD_domain_sf"/>
</dbReference>
<dbReference type="GO" id="GO:0008270">
    <property type="term" value="F:zinc ion binding"/>
    <property type="evidence" value="ECO:0007669"/>
    <property type="project" value="UniProtKB-KW"/>
</dbReference>
<keyword evidence="5" id="KW-0677">Repeat</keyword>
<feature type="region of interest" description="Disordered" evidence="10">
    <location>
        <begin position="1"/>
        <end position="24"/>
    </location>
</feature>
<dbReference type="InterPro" id="IPR011709">
    <property type="entry name" value="DEAD-box_helicase_OB_fold"/>
</dbReference>
<dbReference type="InterPro" id="IPR031127">
    <property type="entry name" value="E3_UB_ligase_RBR"/>
</dbReference>
<dbReference type="PROSITE" id="PS50089">
    <property type="entry name" value="ZF_RING_2"/>
    <property type="match status" value="1"/>
</dbReference>
<feature type="region of interest" description="Disordered" evidence="10">
    <location>
        <begin position="1117"/>
        <end position="1138"/>
    </location>
</feature>
<evidence type="ECO:0000256" key="3">
    <source>
        <dbReference type="ARBA" id="ARBA00022679"/>
    </source>
</evidence>
<evidence type="ECO:0000313" key="14">
    <source>
        <dbReference type="Proteomes" id="UP000006671"/>
    </source>
</evidence>
<evidence type="ECO:0000256" key="2">
    <source>
        <dbReference type="ARBA" id="ARBA00012251"/>
    </source>
</evidence>
<evidence type="ECO:0000256" key="8">
    <source>
        <dbReference type="ARBA" id="ARBA00022833"/>
    </source>
</evidence>
<feature type="compositionally biased region" description="Low complexity" evidence="10">
    <location>
        <begin position="58"/>
        <end position="75"/>
    </location>
</feature>
<dbReference type="SMART" id="SM00647">
    <property type="entry name" value="IBR"/>
    <property type="match status" value="1"/>
</dbReference>
<feature type="compositionally biased region" description="Polar residues" evidence="10">
    <location>
        <begin position="40"/>
        <end position="57"/>
    </location>
</feature>
<dbReference type="InterPro" id="IPR002867">
    <property type="entry name" value="IBR_dom"/>
</dbReference>
<dbReference type="EC" id="2.3.2.31" evidence="2"/>
<evidence type="ECO:0000256" key="5">
    <source>
        <dbReference type="ARBA" id="ARBA00022737"/>
    </source>
</evidence>
<dbReference type="SUPFAM" id="SSF54928">
    <property type="entry name" value="RNA-binding domain, RBD"/>
    <property type="match status" value="2"/>
</dbReference>
<dbReference type="GO" id="GO:0061630">
    <property type="term" value="F:ubiquitin protein ligase activity"/>
    <property type="evidence" value="ECO:0007669"/>
    <property type="project" value="UniProtKB-EC"/>
</dbReference>
<dbReference type="EMBL" id="GG738875">
    <property type="protein sequence ID" value="EFC43245.1"/>
    <property type="molecule type" value="Genomic_DNA"/>
</dbReference>
<keyword evidence="6 9" id="KW-0863">Zinc-finger</keyword>
<gene>
    <name evidence="13" type="ORF">NAEGRDRAFT_68960</name>
</gene>
<dbReference type="InterPro" id="IPR013083">
    <property type="entry name" value="Znf_RING/FYVE/PHD"/>
</dbReference>
<accession>D2VJ97</accession>
<feature type="domain" description="RING-type" evidence="11">
    <location>
        <begin position="902"/>
        <end position="943"/>
    </location>
</feature>
<evidence type="ECO:0000256" key="9">
    <source>
        <dbReference type="PROSITE-ProRule" id="PRU00175"/>
    </source>
</evidence>
<dbReference type="Proteomes" id="UP000006671">
    <property type="component" value="Unassembled WGS sequence"/>
</dbReference>
<dbReference type="SUPFAM" id="SSF57850">
    <property type="entry name" value="RING/U-box"/>
    <property type="match status" value="2"/>
</dbReference>
<keyword evidence="4" id="KW-0479">Metal-binding</keyword>
<keyword evidence="8" id="KW-0862">Zinc</keyword>
<proteinExistence type="predicted"/>
<dbReference type="AlphaFoldDB" id="D2VJ97"/>
<evidence type="ECO:0000256" key="4">
    <source>
        <dbReference type="ARBA" id="ARBA00022723"/>
    </source>
</evidence>
<feature type="region of interest" description="Disordered" evidence="10">
    <location>
        <begin position="36"/>
        <end position="108"/>
    </location>
</feature>
<dbReference type="PROSITE" id="PS51873">
    <property type="entry name" value="TRIAD"/>
    <property type="match status" value="1"/>
</dbReference>
<dbReference type="InterPro" id="IPR044066">
    <property type="entry name" value="TRIAD_supradom"/>
</dbReference>
<evidence type="ECO:0000256" key="6">
    <source>
        <dbReference type="ARBA" id="ARBA00022771"/>
    </source>
</evidence>
<dbReference type="GeneID" id="8853305"/>
<dbReference type="CDD" id="cd00590">
    <property type="entry name" value="RRM_SF"/>
    <property type="match status" value="1"/>
</dbReference>
<evidence type="ECO:0000256" key="1">
    <source>
        <dbReference type="ARBA" id="ARBA00001798"/>
    </source>
</evidence>
<sequence length="1145" mass="131336">MDTKPSPVNVEHDPAIKKKKKPQQRKLFVKVIDKVVTEPIKQSTNDNEDTTPSSSKITSSNNPNNSKLSKNTSTLVPSNQIKKEERRKKFATSNHQQNGAFTSKLSSPTIINQVENKQQYVSQENPPKQLLENNLKKKKNKKAKLVQQPKLKQQENAAQNSSTIQPQQQKTTRVVKQDSNEKLKNLIDTKIVQALNVLKEKEEEINKSKHHLNAEMNLKDFKNKINFFKKKRIIRKECISKEQLLKESIIESQYQNLAYFDGYLPNMTKVYYIPSLKQRAFIHNSSHQFLGDPKPFILFSDLVRTDKLYMRNITPIDLKEILHFYPQLETNMIVSKVKEELRVKLPSIVSEDLKFRNTEFIEEVERQLGHVIEIDSTDSSIKVYCDQGERFNIISQIKEVIEIAKKRALSQILELEIENGLDDDSSGLRIMVSSGCKVKGLIFPNEFTKLQVDNLPLGCDDDTLRNLFLPYHTLDARVYSSLPNDSFASGYVVFTNFSVATTVYHKFKETYKLTPVLFNTKSSNESALVRLKWNIGPNNGYCLIGFKNGNNSATINNITHDRIFSSQLGPAGLRFQIKKTKNKDTLEIRNIYDHIDAKFVKVLLDNRHIDYHFVSILRRPVVVENDLIQGVLLSKVQSFQSLEFLDILNIDTYKQFGEALVCFTDQKDAKSAAQALNSTKFMGAILWANSIHRDSVTVPTEVTELLKFELQCLIDNCKAKIKYNTSRKNAENYKTEISIQSANLEDFNEAKKNVVALVKPLSLHLTHQTIQYASRKRKQLDQIENRNQVFISINSKTRTIEIFGLIDDKHNAKEEIMQLVEGHSKTLTIHLKYLKSITGNAGKPFQELKTQFANCDISLNVKTKELIVDGNEKDQHAIQQYVTELMENYEQNHNVEHTDDDCPICFERMTNPFRTIGCNHEICKDCFRFQIQNPNSFVCSCCEMDLSISEILMYLETKQEKTYTKALEDFLLENPESYKYCPKNCGSVCRIDGSDIICQTCNLSFCKECEKKSHKGQKCGDEDKTREWMNTKTKPCPSCSQRIEKSEGCNHMRFATGQATYAHFRAGSCLTFDVPPEIIRPRQVNPPVNNQIPLQLIPQPNPQPVPARIRPLIIPPQPQQLQQPQPNNPQPQPPQRQGLLNCLVM</sequence>
<name>D2VJ97_NAEGR</name>
<evidence type="ECO:0000256" key="10">
    <source>
        <dbReference type="SAM" id="MobiDB-lite"/>
    </source>
</evidence>
<dbReference type="eggNOG" id="KOG1812">
    <property type="taxonomic scope" value="Eukaryota"/>
</dbReference>
<evidence type="ECO:0000259" key="11">
    <source>
        <dbReference type="PROSITE" id="PS50089"/>
    </source>
</evidence>
<evidence type="ECO:0000259" key="12">
    <source>
        <dbReference type="PROSITE" id="PS51873"/>
    </source>
</evidence>
<dbReference type="CDD" id="cd20335">
    <property type="entry name" value="BRcat_RBR"/>
    <property type="match status" value="1"/>
</dbReference>
<dbReference type="KEGG" id="ngr:NAEGRDRAFT_68960"/>
<keyword evidence="14" id="KW-1185">Reference proteome</keyword>
<protein>
    <recommendedName>
        <fullName evidence="2">RBR-type E3 ubiquitin transferase</fullName>
        <ecNumber evidence="2">2.3.2.31</ecNumber>
    </recommendedName>
</protein>
<dbReference type="STRING" id="5762.D2VJ97"/>
<dbReference type="Pfam" id="PF07717">
    <property type="entry name" value="OB_NTP_bind"/>
    <property type="match status" value="1"/>
</dbReference>
<dbReference type="Pfam" id="PF01485">
    <property type="entry name" value="IBR"/>
    <property type="match status" value="1"/>
</dbReference>
<dbReference type="VEuPathDB" id="AmoebaDB:NAEGRDRAFT_68960"/>
<evidence type="ECO:0000313" key="13">
    <source>
        <dbReference type="EMBL" id="EFC43245.1"/>
    </source>
</evidence>
<dbReference type="InterPro" id="IPR001841">
    <property type="entry name" value="Znf_RING"/>
</dbReference>
<dbReference type="InParanoid" id="D2VJ97"/>
<dbReference type="Gene3D" id="1.20.120.1750">
    <property type="match status" value="1"/>
</dbReference>
<evidence type="ECO:0000256" key="7">
    <source>
        <dbReference type="ARBA" id="ARBA00022786"/>
    </source>
</evidence>
<dbReference type="RefSeq" id="XP_002675989.1">
    <property type="nucleotide sequence ID" value="XM_002675943.1"/>
</dbReference>
<feature type="compositionally biased region" description="Polar residues" evidence="10">
    <location>
        <begin position="91"/>
        <end position="108"/>
    </location>
</feature>
<keyword evidence="7" id="KW-0833">Ubl conjugation pathway</keyword>
<comment type="catalytic activity">
    <reaction evidence="1">
        <text>[E2 ubiquitin-conjugating enzyme]-S-ubiquitinyl-L-cysteine + [acceptor protein]-L-lysine = [E2 ubiquitin-conjugating enzyme]-L-cysteine + [acceptor protein]-N(6)-ubiquitinyl-L-lysine.</text>
        <dbReference type="EC" id="2.3.2.31"/>
    </reaction>
</comment>
<reference evidence="13 14" key="1">
    <citation type="journal article" date="2010" name="Cell">
        <title>The genome of Naegleria gruberi illuminates early eukaryotic versatility.</title>
        <authorList>
            <person name="Fritz-Laylin L.K."/>
            <person name="Prochnik S.E."/>
            <person name="Ginger M.L."/>
            <person name="Dacks J.B."/>
            <person name="Carpenter M.L."/>
            <person name="Field M.C."/>
            <person name="Kuo A."/>
            <person name="Paredez A."/>
            <person name="Chapman J."/>
            <person name="Pham J."/>
            <person name="Shu S."/>
            <person name="Neupane R."/>
            <person name="Cipriano M."/>
            <person name="Mancuso J."/>
            <person name="Tu H."/>
            <person name="Salamov A."/>
            <person name="Lindquist E."/>
            <person name="Shapiro H."/>
            <person name="Lucas S."/>
            <person name="Grigoriev I.V."/>
            <person name="Cande W.Z."/>
            <person name="Fulton C."/>
            <person name="Rokhsar D.S."/>
            <person name="Dawson S.C."/>
        </authorList>
    </citation>
    <scope>NUCLEOTIDE SEQUENCE [LARGE SCALE GENOMIC DNA]</scope>
    <source>
        <strain evidence="13 14">NEG-M</strain>
    </source>
</reference>
<dbReference type="GO" id="GO:0003676">
    <property type="term" value="F:nucleic acid binding"/>
    <property type="evidence" value="ECO:0007669"/>
    <property type="project" value="InterPro"/>
</dbReference>
<dbReference type="GO" id="GO:0016567">
    <property type="term" value="P:protein ubiquitination"/>
    <property type="evidence" value="ECO:0007669"/>
    <property type="project" value="InterPro"/>
</dbReference>
<dbReference type="PANTHER" id="PTHR11685">
    <property type="entry name" value="RBR FAMILY RING FINGER AND IBR DOMAIN-CONTAINING"/>
    <property type="match status" value="1"/>
</dbReference>
<keyword evidence="3" id="KW-0808">Transferase</keyword>
<feature type="compositionally biased region" description="Polar residues" evidence="10">
    <location>
        <begin position="154"/>
        <end position="174"/>
    </location>
</feature>
<dbReference type="Gene3D" id="3.30.40.10">
    <property type="entry name" value="Zinc/RING finger domain, C3HC4 (zinc finger)"/>
    <property type="match status" value="1"/>
</dbReference>